<sequence length="546" mass="60356">MKASDLFVQALESEGVEYIFGIPGEENLDLLESIRNSSIKLILTRHEQGAGFMAATYGRLTGKVGVCLSTLGPGATNLVTPAAYAQLGAMPMLMITGQKPIKTSKQGRFQVIDVVDMMRPITKYTTQIVSPDRIPSSIREAFRLAQEERPGAVHIELPEDIAAEHGNTPVLTPTSPRRPIAEYKAINRAVEMIEAAKSPLLLIAAGSNRKLTSKMLRELVDKTGIPFVTTQMGKGVLNEEDPLFIGNTALSDGDFVHRAIKRADLIINVGHDVVEKPPFFMEPGGQQVIHVNFASAAVDPVYFPQLEVVGDIANSIWQIKEKITPQAHWKTDFYKDVHSALVQHRDEAQRDDRFPVLPERLVCDIRKAMPDDGIVTLDNGVYKIWFARNYPAFSPNSLLLDNALATMGAGLPSAMAAKMVYPDRAVLTACGDGGFMMNSQEIETAVRLNLHIVVLILRDDAYGMIKWKQANMEFENYGLDYGNPDFVKYAESYGAKGWRISSADEIVGRIQQCLDEPAVHLIDCPVDYSLNDETLNKTIKQLSQKL</sequence>
<dbReference type="SUPFAM" id="SSF52518">
    <property type="entry name" value="Thiamin diphosphate-binding fold (THDP-binding)"/>
    <property type="match status" value="2"/>
</dbReference>
<dbReference type="GO" id="GO:0009097">
    <property type="term" value="P:isoleucine biosynthetic process"/>
    <property type="evidence" value="ECO:0007669"/>
    <property type="project" value="TreeGrafter"/>
</dbReference>
<dbReference type="PANTHER" id="PTHR18968">
    <property type="entry name" value="THIAMINE PYROPHOSPHATE ENZYMES"/>
    <property type="match status" value="1"/>
</dbReference>
<dbReference type="Pfam" id="PF02775">
    <property type="entry name" value="TPP_enzyme_C"/>
    <property type="match status" value="1"/>
</dbReference>
<feature type="domain" description="Thiamine pyrophosphate enzyme central" evidence="4">
    <location>
        <begin position="186"/>
        <end position="318"/>
    </location>
</feature>
<dbReference type="InterPro" id="IPR029061">
    <property type="entry name" value="THDP-binding"/>
</dbReference>
<gene>
    <name evidence="7" type="ORF">DRW07_15175</name>
</gene>
<feature type="domain" description="Thiamine pyrophosphate enzyme TPP-binding" evidence="5">
    <location>
        <begin position="378"/>
        <end position="524"/>
    </location>
</feature>
<evidence type="ECO:0000259" key="5">
    <source>
        <dbReference type="Pfam" id="PF02775"/>
    </source>
</evidence>
<comment type="caution">
    <text evidence="7">The sequence shown here is derived from an EMBL/GenBank/DDBJ whole genome shotgun (WGS) entry which is preliminary data.</text>
</comment>
<evidence type="ECO:0000313" key="8">
    <source>
        <dbReference type="Proteomes" id="UP000275281"/>
    </source>
</evidence>
<dbReference type="NCBIfam" id="NF006187">
    <property type="entry name" value="PRK08322.1"/>
    <property type="match status" value="1"/>
</dbReference>
<feature type="domain" description="Thiamine pyrophosphate enzyme N-terminal TPP-binding" evidence="6">
    <location>
        <begin position="1"/>
        <end position="116"/>
    </location>
</feature>
<comment type="similarity">
    <text evidence="1 3">Belongs to the TPP enzyme family.</text>
</comment>
<dbReference type="FunFam" id="3.40.50.970:FF:000007">
    <property type="entry name" value="Acetolactate synthase"/>
    <property type="match status" value="1"/>
</dbReference>
<dbReference type="Pfam" id="PF02776">
    <property type="entry name" value="TPP_enzyme_N"/>
    <property type="match status" value="1"/>
</dbReference>
<evidence type="ECO:0000256" key="3">
    <source>
        <dbReference type="RuleBase" id="RU362132"/>
    </source>
</evidence>
<dbReference type="Gene3D" id="3.40.50.970">
    <property type="match status" value="2"/>
</dbReference>
<dbReference type="InterPro" id="IPR045229">
    <property type="entry name" value="TPP_enz"/>
</dbReference>
<name>A0A3N5Z8D6_9ALTE</name>
<keyword evidence="8" id="KW-1185">Reference proteome</keyword>
<protein>
    <submittedName>
        <fullName evidence="7">Acetolactate synthase large subunit</fullName>
    </submittedName>
</protein>
<dbReference type="CDD" id="cd07035">
    <property type="entry name" value="TPP_PYR_POX_like"/>
    <property type="match status" value="1"/>
</dbReference>
<dbReference type="CDD" id="cd02010">
    <property type="entry name" value="TPP_ALS"/>
    <property type="match status" value="1"/>
</dbReference>
<dbReference type="OrthoDB" id="9785953at2"/>
<accession>A0A3N5Z8D6</accession>
<dbReference type="InterPro" id="IPR012001">
    <property type="entry name" value="Thiamin_PyroP_enz_TPP-bd_dom"/>
</dbReference>
<evidence type="ECO:0000256" key="1">
    <source>
        <dbReference type="ARBA" id="ARBA00007812"/>
    </source>
</evidence>
<organism evidence="7 8">
    <name type="scientific">Alteromonas sediminis</name>
    <dbReference type="NCBI Taxonomy" id="2259342"/>
    <lineage>
        <taxon>Bacteria</taxon>
        <taxon>Pseudomonadati</taxon>
        <taxon>Pseudomonadota</taxon>
        <taxon>Gammaproteobacteria</taxon>
        <taxon>Alteromonadales</taxon>
        <taxon>Alteromonadaceae</taxon>
        <taxon>Alteromonas/Salinimonas group</taxon>
        <taxon>Alteromonas</taxon>
    </lineage>
</organism>
<dbReference type="PANTHER" id="PTHR18968:SF129">
    <property type="entry name" value="ACETOLACTATE SYNTHASE"/>
    <property type="match status" value="1"/>
</dbReference>
<keyword evidence="2 3" id="KW-0786">Thiamine pyrophosphate</keyword>
<evidence type="ECO:0000256" key="2">
    <source>
        <dbReference type="ARBA" id="ARBA00023052"/>
    </source>
</evidence>
<dbReference type="GO" id="GO:0050660">
    <property type="term" value="F:flavin adenine dinucleotide binding"/>
    <property type="evidence" value="ECO:0007669"/>
    <property type="project" value="TreeGrafter"/>
</dbReference>
<dbReference type="GO" id="GO:0009099">
    <property type="term" value="P:L-valine biosynthetic process"/>
    <property type="evidence" value="ECO:0007669"/>
    <property type="project" value="TreeGrafter"/>
</dbReference>
<evidence type="ECO:0000259" key="6">
    <source>
        <dbReference type="Pfam" id="PF02776"/>
    </source>
</evidence>
<dbReference type="InterPro" id="IPR029035">
    <property type="entry name" value="DHS-like_NAD/FAD-binding_dom"/>
</dbReference>
<dbReference type="Proteomes" id="UP000275281">
    <property type="component" value="Unassembled WGS sequence"/>
</dbReference>
<dbReference type="Pfam" id="PF00205">
    <property type="entry name" value="TPP_enzyme_M"/>
    <property type="match status" value="1"/>
</dbReference>
<evidence type="ECO:0000259" key="4">
    <source>
        <dbReference type="Pfam" id="PF00205"/>
    </source>
</evidence>
<dbReference type="InterPro" id="IPR011766">
    <property type="entry name" value="TPP_enzyme_TPP-bd"/>
</dbReference>
<dbReference type="InterPro" id="IPR012000">
    <property type="entry name" value="Thiamin_PyroP_enz_cen_dom"/>
</dbReference>
<dbReference type="GO" id="GO:0005948">
    <property type="term" value="C:acetolactate synthase complex"/>
    <property type="evidence" value="ECO:0007669"/>
    <property type="project" value="TreeGrafter"/>
</dbReference>
<dbReference type="GO" id="GO:0030976">
    <property type="term" value="F:thiamine pyrophosphate binding"/>
    <property type="evidence" value="ECO:0007669"/>
    <property type="project" value="InterPro"/>
</dbReference>
<dbReference type="GO" id="GO:0000287">
    <property type="term" value="F:magnesium ion binding"/>
    <property type="evidence" value="ECO:0007669"/>
    <property type="project" value="InterPro"/>
</dbReference>
<dbReference type="EMBL" id="RPOK01000005">
    <property type="protein sequence ID" value="RPJ65248.1"/>
    <property type="molecule type" value="Genomic_DNA"/>
</dbReference>
<reference evidence="7 8" key="1">
    <citation type="submission" date="2018-11" db="EMBL/GenBank/DDBJ databases">
        <authorList>
            <person name="Ye M.-Q."/>
            <person name="Du Z.-J."/>
        </authorList>
    </citation>
    <scope>NUCLEOTIDE SEQUENCE [LARGE SCALE GENOMIC DNA]</scope>
    <source>
        <strain evidence="7 8">U0105</strain>
    </source>
</reference>
<dbReference type="GO" id="GO:0003984">
    <property type="term" value="F:acetolactate synthase activity"/>
    <property type="evidence" value="ECO:0007669"/>
    <property type="project" value="TreeGrafter"/>
</dbReference>
<dbReference type="AlphaFoldDB" id="A0A3N5Z8D6"/>
<dbReference type="SUPFAM" id="SSF52467">
    <property type="entry name" value="DHS-like NAD/FAD-binding domain"/>
    <property type="match status" value="1"/>
</dbReference>
<dbReference type="RefSeq" id="WP_124028795.1">
    <property type="nucleotide sequence ID" value="NZ_JBHRSN010000014.1"/>
</dbReference>
<proteinExistence type="inferred from homology"/>
<evidence type="ECO:0000313" key="7">
    <source>
        <dbReference type="EMBL" id="RPJ65248.1"/>
    </source>
</evidence>
<dbReference type="Gene3D" id="3.40.50.1220">
    <property type="entry name" value="TPP-binding domain"/>
    <property type="match status" value="1"/>
</dbReference>